<sequence>MRISQSVEWAVHCCVTLGWLGASLPISTARLAKHFDLPPAYLNKALQALVRSGVLVSQAGPHGGFRLARPPSSISLWDVVSAIDGIDHSFRCTEIRQNGGAKPDECTRPCGIAQAMYDAEDAWRESLKNKTIADMMAAAPAAAAERTIRSFAVSISHS</sequence>
<dbReference type="PROSITE" id="PS01332">
    <property type="entry name" value="HTH_RRF2_1"/>
    <property type="match status" value="1"/>
</dbReference>
<dbReference type="SUPFAM" id="SSF46785">
    <property type="entry name" value="Winged helix' DNA-binding domain"/>
    <property type="match status" value="1"/>
</dbReference>
<dbReference type="OrthoDB" id="9808360at2"/>
<dbReference type="Gene3D" id="1.10.10.10">
    <property type="entry name" value="Winged helix-like DNA-binding domain superfamily/Winged helix DNA-binding domain"/>
    <property type="match status" value="1"/>
</dbReference>
<dbReference type="KEGG" id="afy:BW247_05550"/>
<keyword evidence="2" id="KW-1185">Reference proteome</keyword>
<dbReference type="PANTHER" id="PTHR33221">
    <property type="entry name" value="WINGED HELIX-TURN-HELIX TRANSCRIPTIONAL REGULATOR, RRF2 FAMILY"/>
    <property type="match status" value="1"/>
</dbReference>
<dbReference type="InterPro" id="IPR000944">
    <property type="entry name" value="Tscrpt_reg_Rrf2"/>
</dbReference>
<name>A0A1P8UFP4_9GAMM</name>
<dbReference type="InterPro" id="IPR036390">
    <property type="entry name" value="WH_DNA-bd_sf"/>
</dbReference>
<dbReference type="NCBIfam" id="TIGR00738">
    <property type="entry name" value="rrf2_super"/>
    <property type="match status" value="1"/>
</dbReference>
<reference evidence="1 2" key="1">
    <citation type="submission" date="2017-01" db="EMBL/GenBank/DDBJ databases">
        <title>Draft sequence of Acidihalobacter ferrooxidans strain DSM 14175 (strain V8).</title>
        <authorList>
            <person name="Khaleque H.N."/>
            <person name="Ramsay J.P."/>
            <person name="Murphy R.J.T."/>
            <person name="Kaksonen A.H."/>
            <person name="Boxall N.J."/>
            <person name="Watkin E.L.J."/>
        </authorList>
    </citation>
    <scope>NUCLEOTIDE SEQUENCE [LARGE SCALE GENOMIC DNA]</scope>
    <source>
        <strain evidence="1 2">V8</strain>
    </source>
</reference>
<dbReference type="GO" id="GO:0005829">
    <property type="term" value="C:cytosol"/>
    <property type="evidence" value="ECO:0007669"/>
    <property type="project" value="TreeGrafter"/>
</dbReference>
<evidence type="ECO:0000313" key="2">
    <source>
        <dbReference type="Proteomes" id="UP000243807"/>
    </source>
</evidence>
<protein>
    <submittedName>
        <fullName evidence="1">Transcriptional regulator</fullName>
    </submittedName>
</protein>
<dbReference type="RefSeq" id="WP_076836280.1">
    <property type="nucleotide sequence ID" value="NZ_CP019434.1"/>
</dbReference>
<dbReference type="Proteomes" id="UP000243807">
    <property type="component" value="Chromosome"/>
</dbReference>
<dbReference type="AlphaFoldDB" id="A0A1P8UFP4"/>
<dbReference type="EMBL" id="CP019434">
    <property type="protein sequence ID" value="APZ42629.1"/>
    <property type="molecule type" value="Genomic_DNA"/>
</dbReference>
<evidence type="ECO:0000313" key="1">
    <source>
        <dbReference type="EMBL" id="APZ42629.1"/>
    </source>
</evidence>
<accession>A0A1P8UFP4</accession>
<dbReference type="InterPro" id="IPR030489">
    <property type="entry name" value="TR_Rrf2-type_CS"/>
</dbReference>
<dbReference type="STRING" id="1765967.BW247_05550"/>
<proteinExistence type="predicted"/>
<dbReference type="PROSITE" id="PS51197">
    <property type="entry name" value="HTH_RRF2_2"/>
    <property type="match status" value="1"/>
</dbReference>
<dbReference type="InterPro" id="IPR036388">
    <property type="entry name" value="WH-like_DNA-bd_sf"/>
</dbReference>
<dbReference type="Pfam" id="PF02082">
    <property type="entry name" value="Rrf2"/>
    <property type="match status" value="1"/>
</dbReference>
<dbReference type="PANTHER" id="PTHR33221:SF13">
    <property type="entry name" value="TRANSCRIPTIONAL REGULATOR-RELATED"/>
    <property type="match status" value="1"/>
</dbReference>
<dbReference type="GO" id="GO:0003700">
    <property type="term" value="F:DNA-binding transcription factor activity"/>
    <property type="evidence" value="ECO:0007669"/>
    <property type="project" value="TreeGrafter"/>
</dbReference>
<organism evidence="1 2">
    <name type="scientific">Acidihalobacter ferrooxydans</name>
    <dbReference type="NCBI Taxonomy" id="1765967"/>
    <lineage>
        <taxon>Bacteria</taxon>
        <taxon>Pseudomonadati</taxon>
        <taxon>Pseudomonadota</taxon>
        <taxon>Gammaproteobacteria</taxon>
        <taxon>Chromatiales</taxon>
        <taxon>Ectothiorhodospiraceae</taxon>
        <taxon>Acidihalobacter</taxon>
    </lineage>
</organism>
<gene>
    <name evidence="1" type="ORF">BW247_05550</name>
</gene>